<protein>
    <submittedName>
        <fullName evidence="5">Helix-turn-helix transcriptional regulator</fullName>
    </submittedName>
</protein>
<accession>A0A9Q8JHZ8</accession>
<dbReference type="InterPro" id="IPR018060">
    <property type="entry name" value="HTH_AraC"/>
</dbReference>
<dbReference type="SUPFAM" id="SSF46689">
    <property type="entry name" value="Homeodomain-like"/>
    <property type="match status" value="2"/>
</dbReference>
<dbReference type="PROSITE" id="PS01124">
    <property type="entry name" value="HTH_ARAC_FAMILY_2"/>
    <property type="match status" value="1"/>
</dbReference>
<sequence>MCGALNNVICDSLKPGVLLNCSVAPTMFSLENFKNGGELAVQNLQEYFETSNLFSLAKDKLQSYQMMFIKQITLVNQAAVLAGVSATFANTINDYFIERMLAATDRDGINLVHREMLEYYLDQIVKSRGSQGYSAEISKATQYIDRRLHQKVSVKEVSDSVGLSPNYFANTFKNEVGISLTDYINRRKILVSQNMLQYSNFSITEISQYLAFSSQSYFIKAFKSVKGITPKQVKKT</sequence>
<dbReference type="Proteomes" id="UP000320012">
    <property type="component" value="Unassembled WGS sequence"/>
</dbReference>
<comment type="caution">
    <text evidence="5">The sequence shown here is derived from an EMBL/GenBank/DDBJ whole genome shotgun (WGS) entry which is preliminary data.</text>
</comment>
<dbReference type="AlphaFoldDB" id="A0A9Q8JHZ8"/>
<organism evidence="5 6">
    <name type="scientific">Weissella cibaria</name>
    <dbReference type="NCBI Taxonomy" id="137591"/>
    <lineage>
        <taxon>Bacteria</taxon>
        <taxon>Bacillati</taxon>
        <taxon>Bacillota</taxon>
        <taxon>Bacilli</taxon>
        <taxon>Lactobacillales</taxon>
        <taxon>Lactobacillaceae</taxon>
        <taxon>Weissella</taxon>
    </lineage>
</organism>
<dbReference type="Gene3D" id="1.10.10.60">
    <property type="entry name" value="Homeodomain-like"/>
    <property type="match status" value="2"/>
</dbReference>
<dbReference type="EMBL" id="VNHC01000002">
    <property type="protein sequence ID" value="TVV27590.1"/>
    <property type="molecule type" value="Genomic_DNA"/>
</dbReference>
<gene>
    <name evidence="5" type="ORF">FO435_06660</name>
</gene>
<keyword evidence="1" id="KW-0805">Transcription regulation</keyword>
<dbReference type="GO" id="GO:0043565">
    <property type="term" value="F:sequence-specific DNA binding"/>
    <property type="evidence" value="ECO:0007669"/>
    <property type="project" value="InterPro"/>
</dbReference>
<dbReference type="Pfam" id="PF12833">
    <property type="entry name" value="HTH_18"/>
    <property type="match status" value="1"/>
</dbReference>
<dbReference type="SMART" id="SM00342">
    <property type="entry name" value="HTH_ARAC"/>
    <property type="match status" value="1"/>
</dbReference>
<dbReference type="GO" id="GO:0003700">
    <property type="term" value="F:DNA-binding transcription factor activity"/>
    <property type="evidence" value="ECO:0007669"/>
    <property type="project" value="InterPro"/>
</dbReference>
<evidence type="ECO:0000259" key="4">
    <source>
        <dbReference type="PROSITE" id="PS01124"/>
    </source>
</evidence>
<evidence type="ECO:0000256" key="2">
    <source>
        <dbReference type="ARBA" id="ARBA00023125"/>
    </source>
</evidence>
<name>A0A9Q8JHZ8_9LACO</name>
<reference evidence="5 6" key="1">
    <citation type="submission" date="2019-07" db="EMBL/GenBank/DDBJ databases">
        <title>Genome sequence of Weissella cibaria GK1.</title>
        <authorList>
            <person name="Choi H.-J."/>
        </authorList>
    </citation>
    <scope>NUCLEOTIDE SEQUENCE [LARGE SCALE GENOMIC DNA]</scope>
    <source>
        <strain evidence="5 6">GK1</strain>
    </source>
</reference>
<feature type="domain" description="HTH araC/xylS-type" evidence="4">
    <location>
        <begin position="138"/>
        <end position="236"/>
    </location>
</feature>
<evidence type="ECO:0000313" key="6">
    <source>
        <dbReference type="Proteomes" id="UP000320012"/>
    </source>
</evidence>
<dbReference type="PROSITE" id="PS00041">
    <property type="entry name" value="HTH_ARAC_FAMILY_1"/>
    <property type="match status" value="1"/>
</dbReference>
<proteinExistence type="predicted"/>
<dbReference type="InterPro" id="IPR018062">
    <property type="entry name" value="HTH_AraC-typ_CS"/>
</dbReference>
<evidence type="ECO:0000313" key="5">
    <source>
        <dbReference type="EMBL" id="TVV27590.1"/>
    </source>
</evidence>
<keyword evidence="2" id="KW-0238">DNA-binding</keyword>
<keyword evidence="3" id="KW-0804">Transcription</keyword>
<dbReference type="InterPro" id="IPR009057">
    <property type="entry name" value="Homeodomain-like_sf"/>
</dbReference>
<dbReference type="PANTHER" id="PTHR43280:SF34">
    <property type="entry name" value="ARAC-FAMILY TRANSCRIPTIONAL REGULATOR"/>
    <property type="match status" value="1"/>
</dbReference>
<dbReference type="InterPro" id="IPR020449">
    <property type="entry name" value="Tscrpt_reg_AraC-type_HTH"/>
</dbReference>
<dbReference type="PRINTS" id="PR00032">
    <property type="entry name" value="HTHARAC"/>
</dbReference>
<evidence type="ECO:0000256" key="3">
    <source>
        <dbReference type="ARBA" id="ARBA00023163"/>
    </source>
</evidence>
<evidence type="ECO:0000256" key="1">
    <source>
        <dbReference type="ARBA" id="ARBA00023015"/>
    </source>
</evidence>
<dbReference type="PANTHER" id="PTHR43280">
    <property type="entry name" value="ARAC-FAMILY TRANSCRIPTIONAL REGULATOR"/>
    <property type="match status" value="1"/>
</dbReference>